<feature type="compositionally biased region" description="Basic and acidic residues" evidence="1">
    <location>
        <begin position="149"/>
        <end position="161"/>
    </location>
</feature>
<comment type="caution">
    <text evidence="2">The sequence shown here is derived from an EMBL/GenBank/DDBJ whole genome shotgun (WGS) entry which is preliminary data.</text>
</comment>
<name>A0A9Q0E1C5_9TELE</name>
<evidence type="ECO:0000313" key="3">
    <source>
        <dbReference type="Proteomes" id="UP001148018"/>
    </source>
</evidence>
<feature type="region of interest" description="Disordered" evidence="1">
    <location>
        <begin position="141"/>
        <end position="172"/>
    </location>
</feature>
<protein>
    <submittedName>
        <fullName evidence="2">Uncharacterized protein</fullName>
    </submittedName>
</protein>
<proteinExistence type="predicted"/>
<dbReference type="AlphaFoldDB" id="A0A9Q0E1C5"/>
<accession>A0A9Q0E1C5</accession>
<evidence type="ECO:0000256" key="1">
    <source>
        <dbReference type="SAM" id="MobiDB-lite"/>
    </source>
</evidence>
<organism evidence="2 3">
    <name type="scientific">Muraenolepis orangiensis</name>
    <name type="common">Patagonian moray cod</name>
    <dbReference type="NCBI Taxonomy" id="630683"/>
    <lineage>
        <taxon>Eukaryota</taxon>
        <taxon>Metazoa</taxon>
        <taxon>Chordata</taxon>
        <taxon>Craniata</taxon>
        <taxon>Vertebrata</taxon>
        <taxon>Euteleostomi</taxon>
        <taxon>Actinopterygii</taxon>
        <taxon>Neopterygii</taxon>
        <taxon>Teleostei</taxon>
        <taxon>Neoteleostei</taxon>
        <taxon>Acanthomorphata</taxon>
        <taxon>Zeiogadaria</taxon>
        <taxon>Gadariae</taxon>
        <taxon>Gadiformes</taxon>
        <taxon>Muraenolepidoidei</taxon>
        <taxon>Muraenolepididae</taxon>
        <taxon>Muraenolepis</taxon>
    </lineage>
</organism>
<dbReference type="Proteomes" id="UP001148018">
    <property type="component" value="Unassembled WGS sequence"/>
</dbReference>
<keyword evidence="3" id="KW-1185">Reference proteome</keyword>
<evidence type="ECO:0000313" key="2">
    <source>
        <dbReference type="EMBL" id="KAJ3598822.1"/>
    </source>
</evidence>
<dbReference type="EMBL" id="JANIIK010000048">
    <property type="protein sequence ID" value="KAJ3598822.1"/>
    <property type="molecule type" value="Genomic_DNA"/>
</dbReference>
<sequence length="185" mass="20506">MYSTAKTRGYINRDGVRLTYLLAKGKLIDEQADTFLGLSRGLLAATQNTPTGTITTEEIGSWFALRGALECGVDQASETEKPMVQAWSSFIIARLPTPGPHGWTVCGDAAVQLNRSNNTADIGLHENLLCVTKRAFYGSEPSLGRTTTRGREREREREKHPHNPPHFPTSGTFRSEKFVWDVVNN</sequence>
<reference evidence="2" key="1">
    <citation type="submission" date="2022-07" db="EMBL/GenBank/DDBJ databases">
        <title>Chromosome-level genome of Muraenolepis orangiensis.</title>
        <authorList>
            <person name="Kim J."/>
        </authorList>
    </citation>
    <scope>NUCLEOTIDE SEQUENCE</scope>
    <source>
        <strain evidence="2">KU_S4_2022</strain>
        <tissue evidence="2">Muscle</tissue>
    </source>
</reference>
<gene>
    <name evidence="2" type="ORF">NHX12_032786</name>
</gene>